<dbReference type="PANTHER" id="PTHR33258">
    <property type="entry name" value="TRANSPOSASE INSL FOR INSERTION SEQUENCE ELEMENT IS186A-RELATED"/>
    <property type="match status" value="1"/>
</dbReference>
<reference evidence="2" key="1">
    <citation type="submission" date="2017-01" db="EMBL/GenBank/DDBJ databases">
        <authorList>
            <person name="Brunel B."/>
        </authorList>
    </citation>
    <scope>NUCLEOTIDE SEQUENCE [LARGE SCALE GENOMIC DNA]</scope>
</reference>
<evidence type="ECO:0008006" key="3">
    <source>
        <dbReference type="Google" id="ProtNLM"/>
    </source>
</evidence>
<dbReference type="SUPFAM" id="SSF53098">
    <property type="entry name" value="Ribonuclease H-like"/>
    <property type="match status" value="1"/>
</dbReference>
<dbReference type="PANTHER" id="PTHR33258:SF1">
    <property type="entry name" value="TRANSPOSASE INSL FOR INSERTION SEQUENCE ELEMENT IS186A-RELATED"/>
    <property type="match status" value="1"/>
</dbReference>
<evidence type="ECO:0000313" key="1">
    <source>
        <dbReference type="EMBL" id="SIT55307.1"/>
    </source>
</evidence>
<evidence type="ECO:0000313" key="2">
    <source>
        <dbReference type="Proteomes" id="UP000188388"/>
    </source>
</evidence>
<keyword evidence="2" id="KW-1185">Reference proteome</keyword>
<dbReference type="AlphaFoldDB" id="A0A1R3V935"/>
<proteinExistence type="predicted"/>
<sequence>MTHESLVDDGWAETIELLGGEELITGSARETRAFLRPRGVRSATDLLRLTLAYCLGKVGMRGVVAWAAASGIADISDVALLGRLRNAGPWLQQLIGYLLKREEKGLAKGRLIRILDATAVAKAGVHEKKNNGLWRMHCAFELEREQFDFIEITDQSEAELIDRVPVIPGEIRIGDRAYLQAERIAKVLAQGGDVLVRAAWKNVRWLDASGTAFDLIGHLKSCREEVIETPVWLGLKKGDPLKMRLIALRKSEAAAQEARRKINKEAKAKGTQVRQETLIAAGFVILVTSLDQDEFDADTVLKL</sequence>
<dbReference type="RefSeq" id="WP_077377449.1">
    <property type="nucleotide sequence ID" value="NZ_FTPD01000013.1"/>
</dbReference>
<accession>A0A1R3V935</accession>
<gene>
    <name evidence="1" type="ORF">BQ8794_200310</name>
</gene>
<name>A0A1R3V935_9HYPH</name>
<dbReference type="EMBL" id="FTPD01000013">
    <property type="protein sequence ID" value="SIT55307.1"/>
    <property type="molecule type" value="Genomic_DNA"/>
</dbReference>
<protein>
    <recommendedName>
        <fullName evidence="3">Transposase</fullName>
    </recommendedName>
</protein>
<dbReference type="InterPro" id="IPR012337">
    <property type="entry name" value="RNaseH-like_sf"/>
</dbReference>
<organism evidence="1 2">
    <name type="scientific">Mesorhizobium prunaredense</name>
    <dbReference type="NCBI Taxonomy" id="1631249"/>
    <lineage>
        <taxon>Bacteria</taxon>
        <taxon>Pseudomonadati</taxon>
        <taxon>Pseudomonadota</taxon>
        <taxon>Alphaproteobacteria</taxon>
        <taxon>Hyphomicrobiales</taxon>
        <taxon>Phyllobacteriaceae</taxon>
        <taxon>Mesorhizobium</taxon>
    </lineage>
</organism>
<dbReference type="Proteomes" id="UP000188388">
    <property type="component" value="Unassembled WGS sequence"/>
</dbReference>
<dbReference type="STRING" id="1631249.BQ8794_200310"/>